<evidence type="ECO:0000313" key="2">
    <source>
        <dbReference type="Proteomes" id="UP000179281"/>
    </source>
</evidence>
<evidence type="ECO:0000313" key="1">
    <source>
        <dbReference type="EMBL" id="OGZ01449.1"/>
    </source>
</evidence>
<proteinExistence type="predicted"/>
<organism evidence="1 2">
    <name type="scientific">Candidatus Liptonbacteria bacterium RIFCSPLOWO2_12_FULL_60_15</name>
    <dbReference type="NCBI Taxonomy" id="1798653"/>
    <lineage>
        <taxon>Bacteria</taxon>
        <taxon>Candidatus Liptoniibacteriota</taxon>
    </lineage>
</organism>
<accession>A0A1G2CJB3</accession>
<gene>
    <name evidence="1" type="ORF">A3G64_00805</name>
</gene>
<sequence>VIIEESLEDKDILKGVRILSTKVELVTKKHETPWLKQWTLHTIEVPEGQADDLAERISRALDSEHPWYADFKNDAFHFIIFRGKIFKIDRREKEQCDDAVKFGISLGIPDHQLNFSPDIKE</sequence>
<name>A0A1G2CJB3_9BACT</name>
<dbReference type="Proteomes" id="UP000179281">
    <property type="component" value="Unassembled WGS sequence"/>
</dbReference>
<comment type="caution">
    <text evidence="1">The sequence shown here is derived from an EMBL/GenBank/DDBJ whole genome shotgun (WGS) entry which is preliminary data.</text>
</comment>
<feature type="non-terminal residue" evidence="1">
    <location>
        <position position="1"/>
    </location>
</feature>
<reference evidence="1 2" key="1">
    <citation type="journal article" date="2016" name="Nat. Commun.">
        <title>Thousands of microbial genomes shed light on interconnected biogeochemical processes in an aquifer system.</title>
        <authorList>
            <person name="Anantharaman K."/>
            <person name="Brown C.T."/>
            <person name="Hug L.A."/>
            <person name="Sharon I."/>
            <person name="Castelle C.J."/>
            <person name="Probst A.J."/>
            <person name="Thomas B.C."/>
            <person name="Singh A."/>
            <person name="Wilkins M.J."/>
            <person name="Karaoz U."/>
            <person name="Brodie E.L."/>
            <person name="Williams K.H."/>
            <person name="Hubbard S.S."/>
            <person name="Banfield J.F."/>
        </authorList>
    </citation>
    <scope>NUCLEOTIDE SEQUENCE [LARGE SCALE GENOMIC DNA]</scope>
</reference>
<protein>
    <submittedName>
        <fullName evidence="1">Uncharacterized protein</fullName>
    </submittedName>
</protein>
<dbReference type="AlphaFoldDB" id="A0A1G2CJB3"/>
<dbReference type="EMBL" id="MHLD01000045">
    <property type="protein sequence ID" value="OGZ01449.1"/>
    <property type="molecule type" value="Genomic_DNA"/>
</dbReference>